<evidence type="ECO:0000256" key="1">
    <source>
        <dbReference type="SAM" id="SignalP"/>
    </source>
</evidence>
<feature type="domain" description="Pyrrolo-quinoline quinone repeat" evidence="2">
    <location>
        <begin position="285"/>
        <end position="371"/>
    </location>
</feature>
<protein>
    <submittedName>
        <fullName evidence="3">Polyvinylalcohol dehydrogenase</fullName>
        <ecNumber evidence="3">1.1.2.6</ecNumber>
    </submittedName>
</protein>
<dbReference type="SMART" id="SM00564">
    <property type="entry name" value="PQQ"/>
    <property type="match status" value="3"/>
</dbReference>
<proteinExistence type="predicted"/>
<dbReference type="GO" id="GO:0047059">
    <property type="term" value="F:polyvinyl alcohol dehydrogenase (cytochrome) activity"/>
    <property type="evidence" value="ECO:0007669"/>
    <property type="project" value="UniProtKB-EC"/>
</dbReference>
<dbReference type="KEGG" id="sdyn:Mal52_40880"/>
<feature type="domain" description="Pyrrolo-quinoline quinone repeat" evidence="2">
    <location>
        <begin position="86"/>
        <end position="249"/>
    </location>
</feature>
<evidence type="ECO:0000313" key="4">
    <source>
        <dbReference type="Proteomes" id="UP000319383"/>
    </source>
</evidence>
<dbReference type="Gene3D" id="2.130.10.10">
    <property type="entry name" value="YVTN repeat-like/Quinoprotein amine dehydrogenase"/>
    <property type="match status" value="2"/>
</dbReference>
<dbReference type="PANTHER" id="PTHR34512:SF30">
    <property type="entry name" value="OUTER MEMBRANE PROTEIN ASSEMBLY FACTOR BAMB"/>
    <property type="match status" value="1"/>
</dbReference>
<dbReference type="RefSeq" id="WP_145378088.1">
    <property type="nucleotide sequence ID" value="NZ_CP036276.1"/>
</dbReference>
<dbReference type="InterPro" id="IPR002372">
    <property type="entry name" value="PQQ_rpt_dom"/>
</dbReference>
<organism evidence="3 4">
    <name type="scientific">Symmachiella dynata</name>
    <dbReference type="NCBI Taxonomy" id="2527995"/>
    <lineage>
        <taxon>Bacteria</taxon>
        <taxon>Pseudomonadati</taxon>
        <taxon>Planctomycetota</taxon>
        <taxon>Planctomycetia</taxon>
        <taxon>Planctomycetales</taxon>
        <taxon>Planctomycetaceae</taxon>
        <taxon>Symmachiella</taxon>
    </lineage>
</organism>
<sequence precursor="true">MKQHLVFVSLALLSITQMGADWTQFRGSDANGISAEKLPVKFDISDGTNIAWTVDLPGRGLSGPIVIGDRVYLTASSGFRQDRLHVLCINAQTGATIWHRQFLATGRTMSHPKMCNATPQPASDGERIFAFFSSNDLICLDLDGNLQWYRGLTHDFPNASNSLGMASSPVVVGNQVVVQVENASESFATAMDVETGEQTWKIDRPVGNNWTSPTVLSGRTPDEKFVVLQSGENLIGYDPQTGQEVWKHAAECATIPSATVVGDMLYVPSQGLTALRYIPDSDAPEVVWQEQRLGPSTPSPIVYDGRVYTTNRAGVLRAGDATNGDMLWQLRLKGPFSGTPVIADGKMYLFSEKGLAQVVDLTGKKGKLVHSAEFVDTILCTPAAANGALYVRSDEHLWKITEKK</sequence>
<dbReference type="SUPFAM" id="SSF50998">
    <property type="entry name" value="Quinoprotein alcohol dehydrogenase-like"/>
    <property type="match status" value="1"/>
</dbReference>
<dbReference type="InterPro" id="IPR018391">
    <property type="entry name" value="PQQ_b-propeller_rpt"/>
</dbReference>
<dbReference type="EC" id="1.1.2.6" evidence="3"/>
<keyword evidence="3" id="KW-0560">Oxidoreductase</keyword>
<dbReference type="AlphaFoldDB" id="A0A517ZT14"/>
<gene>
    <name evidence="3" type="primary">pvadh</name>
    <name evidence="3" type="ORF">Mal52_40880</name>
</gene>
<reference evidence="3 4" key="1">
    <citation type="submission" date="2019-02" db="EMBL/GenBank/DDBJ databases">
        <title>Deep-cultivation of Planctomycetes and their phenomic and genomic characterization uncovers novel biology.</title>
        <authorList>
            <person name="Wiegand S."/>
            <person name="Jogler M."/>
            <person name="Boedeker C."/>
            <person name="Pinto D."/>
            <person name="Vollmers J."/>
            <person name="Rivas-Marin E."/>
            <person name="Kohn T."/>
            <person name="Peeters S.H."/>
            <person name="Heuer A."/>
            <person name="Rast P."/>
            <person name="Oberbeckmann S."/>
            <person name="Bunk B."/>
            <person name="Jeske O."/>
            <person name="Meyerdierks A."/>
            <person name="Storesund J.E."/>
            <person name="Kallscheuer N."/>
            <person name="Luecker S."/>
            <person name="Lage O.M."/>
            <person name="Pohl T."/>
            <person name="Merkel B.J."/>
            <person name="Hornburger P."/>
            <person name="Mueller R.-W."/>
            <person name="Bruemmer F."/>
            <person name="Labrenz M."/>
            <person name="Spormann A.M."/>
            <person name="Op den Camp H."/>
            <person name="Overmann J."/>
            <person name="Amann R."/>
            <person name="Jetten M.S.M."/>
            <person name="Mascher T."/>
            <person name="Medema M.H."/>
            <person name="Devos D.P."/>
            <person name="Kaster A.-K."/>
            <person name="Ovreas L."/>
            <person name="Rohde M."/>
            <person name="Galperin M.Y."/>
            <person name="Jogler C."/>
        </authorList>
    </citation>
    <scope>NUCLEOTIDE SEQUENCE [LARGE SCALE GENOMIC DNA]</scope>
    <source>
        <strain evidence="3 4">Mal52</strain>
    </source>
</reference>
<dbReference type="Proteomes" id="UP000319383">
    <property type="component" value="Chromosome"/>
</dbReference>
<dbReference type="EMBL" id="CP036276">
    <property type="protein sequence ID" value="QDU45594.1"/>
    <property type="molecule type" value="Genomic_DNA"/>
</dbReference>
<keyword evidence="1" id="KW-0732">Signal</keyword>
<feature type="chain" id="PRO_5022080328" evidence="1">
    <location>
        <begin position="21"/>
        <end position="404"/>
    </location>
</feature>
<keyword evidence="4" id="KW-1185">Reference proteome</keyword>
<dbReference type="Pfam" id="PF13360">
    <property type="entry name" value="PQQ_2"/>
    <property type="match status" value="2"/>
</dbReference>
<evidence type="ECO:0000259" key="2">
    <source>
        <dbReference type="Pfam" id="PF13360"/>
    </source>
</evidence>
<dbReference type="InterPro" id="IPR011047">
    <property type="entry name" value="Quinoprotein_ADH-like_sf"/>
</dbReference>
<dbReference type="InterPro" id="IPR015943">
    <property type="entry name" value="WD40/YVTN_repeat-like_dom_sf"/>
</dbReference>
<dbReference type="PANTHER" id="PTHR34512">
    <property type="entry name" value="CELL SURFACE PROTEIN"/>
    <property type="match status" value="1"/>
</dbReference>
<evidence type="ECO:0000313" key="3">
    <source>
        <dbReference type="EMBL" id="QDU45594.1"/>
    </source>
</evidence>
<name>A0A517ZT14_9PLAN</name>
<accession>A0A517ZT14</accession>
<feature type="signal peptide" evidence="1">
    <location>
        <begin position="1"/>
        <end position="20"/>
    </location>
</feature>